<sequence>MAGQDEDAPLDMASTTKIMTALVVLRLAGEDPGVLDEVVTFSPRADRTVGSTSGVRAGERVAVRELLYGLLLPSGNDASVALAEHFGARLGPPEDAPEETDPLPRFVAAMNRLAAELGLPDTRFANPHGLTAPGHHASALDLARLAIAALEDETFASIVSTRRRGCTVYDAEDSPRNVAWSNTNRLLPTEGYDGVKTGTTSAAGACLVSRGPGETTR</sequence>
<evidence type="ECO:0000313" key="11">
    <source>
        <dbReference type="EMBL" id="QDV32901.1"/>
    </source>
</evidence>
<evidence type="ECO:0000256" key="7">
    <source>
        <dbReference type="PIRSR" id="PIRSR618044-1"/>
    </source>
</evidence>
<evidence type="ECO:0000256" key="2">
    <source>
        <dbReference type="ARBA" id="ARBA00022729"/>
    </source>
</evidence>
<dbReference type="GO" id="GO:0008360">
    <property type="term" value="P:regulation of cell shape"/>
    <property type="evidence" value="ECO:0007669"/>
    <property type="project" value="UniProtKB-KW"/>
</dbReference>
<comment type="similarity">
    <text evidence="1 9">Belongs to the peptidase S11 family.</text>
</comment>
<dbReference type="GO" id="GO:0009252">
    <property type="term" value="P:peptidoglycan biosynthetic process"/>
    <property type="evidence" value="ECO:0007669"/>
    <property type="project" value="UniProtKB-KW"/>
</dbReference>
<feature type="binding site" evidence="8">
    <location>
        <position position="196"/>
    </location>
    <ligand>
        <name>substrate</name>
    </ligand>
</feature>
<dbReference type="Proteomes" id="UP000317835">
    <property type="component" value="Chromosome"/>
</dbReference>
<dbReference type="InterPro" id="IPR012338">
    <property type="entry name" value="Beta-lactam/transpept-like"/>
</dbReference>
<keyword evidence="5" id="KW-0573">Peptidoglycan synthesis</keyword>
<protein>
    <submittedName>
        <fullName evidence="11">D-alanyl-D-alanine carboxypeptidase DacB</fullName>
        <ecNumber evidence="11">3.4.16.4</ecNumber>
    </submittedName>
</protein>
<name>A0A518GWG9_9BACT</name>
<feature type="active site" evidence="7">
    <location>
        <position position="74"/>
    </location>
</feature>
<dbReference type="Gene3D" id="3.40.710.10">
    <property type="entry name" value="DD-peptidase/beta-lactamase superfamily"/>
    <property type="match status" value="1"/>
</dbReference>
<feature type="active site" description="Proton acceptor" evidence="7">
    <location>
        <position position="17"/>
    </location>
</feature>
<evidence type="ECO:0000256" key="6">
    <source>
        <dbReference type="ARBA" id="ARBA00023316"/>
    </source>
</evidence>
<dbReference type="SUPFAM" id="SSF56601">
    <property type="entry name" value="beta-lactamase/transpeptidase-like"/>
    <property type="match status" value="1"/>
</dbReference>
<evidence type="ECO:0000313" key="12">
    <source>
        <dbReference type="Proteomes" id="UP000317835"/>
    </source>
</evidence>
<organism evidence="11 12">
    <name type="scientific">Tautonia plasticadhaerens</name>
    <dbReference type="NCBI Taxonomy" id="2527974"/>
    <lineage>
        <taxon>Bacteria</taxon>
        <taxon>Pseudomonadati</taxon>
        <taxon>Planctomycetota</taxon>
        <taxon>Planctomycetia</taxon>
        <taxon>Isosphaerales</taxon>
        <taxon>Isosphaeraceae</taxon>
        <taxon>Tautonia</taxon>
    </lineage>
</organism>
<evidence type="ECO:0000256" key="3">
    <source>
        <dbReference type="ARBA" id="ARBA00022801"/>
    </source>
</evidence>
<dbReference type="InterPro" id="IPR001967">
    <property type="entry name" value="Peptidase_S11_N"/>
</dbReference>
<keyword evidence="12" id="KW-1185">Reference proteome</keyword>
<keyword evidence="11" id="KW-0645">Protease</keyword>
<feature type="active site" description="Acyl-ester intermediate" evidence="7">
    <location>
        <position position="14"/>
    </location>
</feature>
<dbReference type="PANTHER" id="PTHR21581:SF33">
    <property type="entry name" value="D-ALANYL-D-ALANINE CARBOXYPEPTIDASE DACB"/>
    <property type="match status" value="1"/>
</dbReference>
<dbReference type="InterPro" id="IPR018044">
    <property type="entry name" value="Peptidase_S11"/>
</dbReference>
<accession>A0A518GWG9</accession>
<keyword evidence="2" id="KW-0732">Signal</keyword>
<evidence type="ECO:0000259" key="10">
    <source>
        <dbReference type="Pfam" id="PF00768"/>
    </source>
</evidence>
<dbReference type="PRINTS" id="PR00725">
    <property type="entry name" value="DADACBPTASE1"/>
</dbReference>
<dbReference type="EC" id="3.4.16.4" evidence="11"/>
<feature type="domain" description="Peptidase S11 D-alanyl-D-alanine carboxypeptidase A N-terminal" evidence="10">
    <location>
        <begin position="3"/>
        <end position="210"/>
    </location>
</feature>
<gene>
    <name evidence="11" type="primary">dacB</name>
    <name evidence="11" type="ORF">ElP_07410</name>
</gene>
<keyword evidence="6" id="KW-0961">Cell wall biogenesis/degradation</keyword>
<dbReference type="PANTHER" id="PTHR21581">
    <property type="entry name" value="D-ALANYL-D-ALANINE CARBOXYPEPTIDASE"/>
    <property type="match status" value="1"/>
</dbReference>
<dbReference type="GO" id="GO:0071555">
    <property type="term" value="P:cell wall organization"/>
    <property type="evidence" value="ECO:0007669"/>
    <property type="project" value="UniProtKB-KW"/>
</dbReference>
<evidence type="ECO:0000256" key="9">
    <source>
        <dbReference type="RuleBase" id="RU004016"/>
    </source>
</evidence>
<dbReference type="KEGG" id="tpla:ElP_07410"/>
<proteinExistence type="inferred from homology"/>
<keyword evidence="11" id="KW-0121">Carboxypeptidase</keyword>
<dbReference type="EMBL" id="CP036426">
    <property type="protein sequence ID" value="QDV32901.1"/>
    <property type="molecule type" value="Genomic_DNA"/>
</dbReference>
<dbReference type="GO" id="GO:0006508">
    <property type="term" value="P:proteolysis"/>
    <property type="evidence" value="ECO:0007669"/>
    <property type="project" value="InterPro"/>
</dbReference>
<keyword evidence="3 11" id="KW-0378">Hydrolase</keyword>
<dbReference type="GO" id="GO:0009002">
    <property type="term" value="F:serine-type D-Ala-D-Ala carboxypeptidase activity"/>
    <property type="evidence" value="ECO:0007669"/>
    <property type="project" value="UniProtKB-EC"/>
</dbReference>
<dbReference type="AlphaFoldDB" id="A0A518GWG9"/>
<evidence type="ECO:0000256" key="1">
    <source>
        <dbReference type="ARBA" id="ARBA00007164"/>
    </source>
</evidence>
<evidence type="ECO:0000256" key="4">
    <source>
        <dbReference type="ARBA" id="ARBA00022960"/>
    </source>
</evidence>
<evidence type="ECO:0000256" key="8">
    <source>
        <dbReference type="PIRSR" id="PIRSR618044-2"/>
    </source>
</evidence>
<dbReference type="Pfam" id="PF00768">
    <property type="entry name" value="Peptidase_S11"/>
    <property type="match status" value="1"/>
</dbReference>
<evidence type="ECO:0000256" key="5">
    <source>
        <dbReference type="ARBA" id="ARBA00022984"/>
    </source>
</evidence>
<reference evidence="11 12" key="1">
    <citation type="submission" date="2019-02" db="EMBL/GenBank/DDBJ databases">
        <title>Deep-cultivation of Planctomycetes and their phenomic and genomic characterization uncovers novel biology.</title>
        <authorList>
            <person name="Wiegand S."/>
            <person name="Jogler M."/>
            <person name="Boedeker C."/>
            <person name="Pinto D."/>
            <person name="Vollmers J."/>
            <person name="Rivas-Marin E."/>
            <person name="Kohn T."/>
            <person name="Peeters S.H."/>
            <person name="Heuer A."/>
            <person name="Rast P."/>
            <person name="Oberbeckmann S."/>
            <person name="Bunk B."/>
            <person name="Jeske O."/>
            <person name="Meyerdierks A."/>
            <person name="Storesund J.E."/>
            <person name="Kallscheuer N."/>
            <person name="Luecker S."/>
            <person name="Lage O.M."/>
            <person name="Pohl T."/>
            <person name="Merkel B.J."/>
            <person name="Hornburger P."/>
            <person name="Mueller R.-W."/>
            <person name="Bruemmer F."/>
            <person name="Labrenz M."/>
            <person name="Spormann A.M."/>
            <person name="Op den Camp H."/>
            <person name="Overmann J."/>
            <person name="Amann R."/>
            <person name="Jetten M.S.M."/>
            <person name="Mascher T."/>
            <person name="Medema M.H."/>
            <person name="Devos D.P."/>
            <person name="Kaster A.-K."/>
            <person name="Ovreas L."/>
            <person name="Rohde M."/>
            <person name="Galperin M.Y."/>
            <person name="Jogler C."/>
        </authorList>
    </citation>
    <scope>NUCLEOTIDE SEQUENCE [LARGE SCALE GENOMIC DNA]</scope>
    <source>
        <strain evidence="11 12">ElP</strain>
    </source>
</reference>
<keyword evidence="4" id="KW-0133">Cell shape</keyword>